<accession>A0A0F9INH6</accession>
<feature type="compositionally biased region" description="Basic and acidic residues" evidence="1">
    <location>
        <begin position="136"/>
        <end position="161"/>
    </location>
</feature>
<name>A0A0F9INH6_9ZZZZ</name>
<comment type="caution">
    <text evidence="2">The sequence shown here is derived from an EMBL/GenBank/DDBJ whole genome shotgun (WGS) entry which is preliminary data.</text>
</comment>
<evidence type="ECO:0000313" key="2">
    <source>
        <dbReference type="EMBL" id="KKM48721.1"/>
    </source>
</evidence>
<dbReference type="AlphaFoldDB" id="A0A0F9INH6"/>
<evidence type="ECO:0000256" key="1">
    <source>
        <dbReference type="SAM" id="MobiDB-lite"/>
    </source>
</evidence>
<protein>
    <submittedName>
        <fullName evidence="2">Uncharacterized protein</fullName>
    </submittedName>
</protein>
<proteinExistence type="predicted"/>
<sequence length="169" mass="19399">MFVPAYKNSDIALREVVLMSNVDEEVIQTVEGQMMLEMIRMSIKDYQLYVRGNKRPLEAGEYHGKVDSGRYIRNVKWWLFDESEEGEYHSPLPFNIVCEFLGFNPGVVRKSIQEMAKERFVSSQQAHRKTNGIKIQETKSQDVATRARDDLTSEEGGKNDACRTVTGKT</sequence>
<feature type="region of interest" description="Disordered" evidence="1">
    <location>
        <begin position="121"/>
        <end position="169"/>
    </location>
</feature>
<reference evidence="2" key="1">
    <citation type="journal article" date="2015" name="Nature">
        <title>Complex archaea that bridge the gap between prokaryotes and eukaryotes.</title>
        <authorList>
            <person name="Spang A."/>
            <person name="Saw J.H."/>
            <person name="Jorgensen S.L."/>
            <person name="Zaremba-Niedzwiedzka K."/>
            <person name="Martijn J."/>
            <person name="Lind A.E."/>
            <person name="van Eijk R."/>
            <person name="Schleper C."/>
            <person name="Guy L."/>
            <person name="Ettema T.J."/>
        </authorList>
    </citation>
    <scope>NUCLEOTIDE SEQUENCE</scope>
</reference>
<gene>
    <name evidence="2" type="ORF">LCGC14_1557440</name>
</gene>
<dbReference type="EMBL" id="LAZR01011990">
    <property type="protein sequence ID" value="KKM48721.1"/>
    <property type="molecule type" value="Genomic_DNA"/>
</dbReference>
<organism evidence="2">
    <name type="scientific">marine sediment metagenome</name>
    <dbReference type="NCBI Taxonomy" id="412755"/>
    <lineage>
        <taxon>unclassified sequences</taxon>
        <taxon>metagenomes</taxon>
        <taxon>ecological metagenomes</taxon>
    </lineage>
</organism>